<gene>
    <name evidence="1" type="ORF">C667_01488</name>
</gene>
<evidence type="ECO:0000313" key="2">
    <source>
        <dbReference type="Proteomes" id="UP000013047"/>
    </source>
</evidence>
<sequence length="95" mass="11402">MFDHIPHRDHVKSFIRRQIRHRSTNSLEIRQFSDSLKLKRRIERGDAEAALCRHFGKNSRPSTDIEQFLSRKSELRQKVDLQQSDIAFLFRIEIL</sequence>
<dbReference type="Proteomes" id="UP000013047">
    <property type="component" value="Unassembled WGS sequence"/>
</dbReference>
<accession>N6Z4X6</accession>
<dbReference type="EMBL" id="AMXF01000003">
    <property type="protein sequence ID" value="ENO98895.1"/>
    <property type="molecule type" value="Genomic_DNA"/>
</dbReference>
<proteinExistence type="predicted"/>
<comment type="caution">
    <text evidence="1">The sequence shown here is derived from an EMBL/GenBank/DDBJ whole genome shotgun (WGS) entry which is preliminary data.</text>
</comment>
<dbReference type="AlphaFoldDB" id="N6Z4X6"/>
<evidence type="ECO:0000313" key="1">
    <source>
        <dbReference type="EMBL" id="ENO98895.1"/>
    </source>
</evidence>
<reference evidence="1 2" key="1">
    <citation type="submission" date="2012-09" db="EMBL/GenBank/DDBJ databases">
        <title>Draft Genome Sequences of 6 Strains from Genus Thauera.</title>
        <authorList>
            <person name="Liu B."/>
            <person name="Shapleigh J.P."/>
            <person name="Frostegard A.H."/>
        </authorList>
    </citation>
    <scope>NUCLEOTIDE SEQUENCE [LARGE SCALE GENOMIC DNA]</scope>
    <source>
        <strain evidence="1 2">B4P</strain>
    </source>
</reference>
<protein>
    <submittedName>
        <fullName evidence="1">Uncharacterized protein</fullName>
    </submittedName>
</protein>
<keyword evidence="2" id="KW-1185">Reference proteome</keyword>
<name>N6Z4X6_9RHOO</name>
<organism evidence="1 2">
    <name type="scientific">Thauera phenylacetica B4P</name>
    <dbReference type="NCBI Taxonomy" id="1234382"/>
    <lineage>
        <taxon>Bacteria</taxon>
        <taxon>Pseudomonadati</taxon>
        <taxon>Pseudomonadota</taxon>
        <taxon>Betaproteobacteria</taxon>
        <taxon>Rhodocyclales</taxon>
        <taxon>Zoogloeaceae</taxon>
        <taxon>Thauera</taxon>
    </lineage>
</organism>